<dbReference type="GO" id="GO:0006355">
    <property type="term" value="P:regulation of DNA-templated transcription"/>
    <property type="evidence" value="ECO:0007669"/>
    <property type="project" value="InterPro"/>
</dbReference>
<gene>
    <name evidence="12" type="primary">cpxR</name>
    <name evidence="12" type="ORF">GCM10009332_19620</name>
</gene>
<name>A0A917JR97_9GAMM</name>
<proteinExistence type="predicted"/>
<feature type="domain" description="OmpR/PhoB-type" evidence="11">
    <location>
        <begin position="143"/>
        <end position="242"/>
    </location>
</feature>
<keyword evidence="13" id="KW-1185">Reference proteome</keyword>
<evidence type="ECO:0000313" key="13">
    <source>
        <dbReference type="Proteomes" id="UP000613743"/>
    </source>
</evidence>
<keyword evidence="3 8" id="KW-0597">Phosphoprotein</keyword>
<dbReference type="InterPro" id="IPR001867">
    <property type="entry name" value="OmpR/PhoB-type_DNA-bd"/>
</dbReference>
<dbReference type="PANTHER" id="PTHR48111">
    <property type="entry name" value="REGULATOR OF RPOS"/>
    <property type="match status" value="1"/>
</dbReference>
<dbReference type="Gene3D" id="1.10.10.10">
    <property type="entry name" value="Winged helix-like DNA-binding domain superfamily/Winged helix DNA-binding domain"/>
    <property type="match status" value="1"/>
</dbReference>
<evidence type="ECO:0000256" key="2">
    <source>
        <dbReference type="ARBA" id="ARBA00022490"/>
    </source>
</evidence>
<evidence type="ECO:0000256" key="8">
    <source>
        <dbReference type="PROSITE-ProRule" id="PRU00169"/>
    </source>
</evidence>
<dbReference type="EMBL" id="BMPZ01000004">
    <property type="protein sequence ID" value="GGI82487.1"/>
    <property type="molecule type" value="Genomic_DNA"/>
</dbReference>
<evidence type="ECO:0000256" key="9">
    <source>
        <dbReference type="PROSITE-ProRule" id="PRU01091"/>
    </source>
</evidence>
<comment type="caution">
    <text evidence="12">The sequence shown here is derived from an EMBL/GenBank/DDBJ whole genome shotgun (WGS) entry which is preliminary data.</text>
</comment>
<reference evidence="12" key="1">
    <citation type="journal article" date="2014" name="Int. J. Syst. Evol. Microbiol.">
        <title>Complete genome sequence of Corynebacterium casei LMG S-19264T (=DSM 44701T), isolated from a smear-ripened cheese.</title>
        <authorList>
            <consortium name="US DOE Joint Genome Institute (JGI-PGF)"/>
            <person name="Walter F."/>
            <person name="Albersmeier A."/>
            <person name="Kalinowski J."/>
            <person name="Ruckert C."/>
        </authorList>
    </citation>
    <scope>NUCLEOTIDE SEQUENCE</scope>
    <source>
        <strain evidence="12">JCM 30804</strain>
    </source>
</reference>
<comment type="subcellular location">
    <subcellularLocation>
        <location evidence="1">Cytoplasm</location>
    </subcellularLocation>
</comment>
<evidence type="ECO:0000256" key="3">
    <source>
        <dbReference type="ARBA" id="ARBA00022553"/>
    </source>
</evidence>
<dbReference type="PROSITE" id="PS50110">
    <property type="entry name" value="RESPONSE_REGULATORY"/>
    <property type="match status" value="1"/>
</dbReference>
<accession>A0A917JR97</accession>
<evidence type="ECO:0000313" key="12">
    <source>
        <dbReference type="EMBL" id="GGI82487.1"/>
    </source>
</evidence>
<evidence type="ECO:0000256" key="1">
    <source>
        <dbReference type="ARBA" id="ARBA00004496"/>
    </source>
</evidence>
<dbReference type="Gene3D" id="6.10.250.690">
    <property type="match status" value="1"/>
</dbReference>
<sequence length="242" mass="27113">MSQILLVDDDKGLADLLGQLLEMEGFELSFAYDGEQGLAMARAYDFDLILLDVMLPKRNGFELLKELRLHKQTPVLMLTAKGDDIDRVVGLEIGADDYLAKPFNDRELIARIRAIIRRSAITAQALDANSPLSTSDTSANEAPSLLKQGDITLDISRQEAYCNEQILILTSTEFALLHQLIEHTGAVLEKEALNEQVLGKKLMPFDRSLDMHLSNLRKKLPPRDDGRARVKTIRGKGYIWIP</sequence>
<dbReference type="RefSeq" id="WP_188920355.1">
    <property type="nucleotide sequence ID" value="NZ_BMPZ01000004.1"/>
</dbReference>
<evidence type="ECO:0000256" key="4">
    <source>
        <dbReference type="ARBA" id="ARBA00023012"/>
    </source>
</evidence>
<dbReference type="InterPro" id="IPR039420">
    <property type="entry name" value="WalR-like"/>
</dbReference>
<dbReference type="GO" id="GO:0005829">
    <property type="term" value="C:cytosol"/>
    <property type="evidence" value="ECO:0007669"/>
    <property type="project" value="TreeGrafter"/>
</dbReference>
<dbReference type="FunFam" id="3.40.50.2300:FF:000001">
    <property type="entry name" value="DNA-binding response regulator PhoB"/>
    <property type="match status" value="1"/>
</dbReference>
<evidence type="ECO:0000259" key="11">
    <source>
        <dbReference type="PROSITE" id="PS51755"/>
    </source>
</evidence>
<evidence type="ECO:0000256" key="7">
    <source>
        <dbReference type="ARBA" id="ARBA00023163"/>
    </source>
</evidence>
<evidence type="ECO:0000259" key="10">
    <source>
        <dbReference type="PROSITE" id="PS50110"/>
    </source>
</evidence>
<reference evidence="12" key="2">
    <citation type="submission" date="2020-09" db="EMBL/GenBank/DDBJ databases">
        <authorList>
            <person name="Sun Q."/>
            <person name="Ohkuma M."/>
        </authorList>
    </citation>
    <scope>NUCLEOTIDE SEQUENCE</scope>
    <source>
        <strain evidence="12">JCM 30804</strain>
    </source>
</reference>
<dbReference type="PROSITE" id="PS51755">
    <property type="entry name" value="OMPR_PHOB"/>
    <property type="match status" value="1"/>
</dbReference>
<dbReference type="CDD" id="cd00383">
    <property type="entry name" value="trans_reg_C"/>
    <property type="match status" value="1"/>
</dbReference>
<keyword evidence="6 9" id="KW-0238">DNA-binding</keyword>
<protein>
    <submittedName>
        <fullName evidence="12">DNA-binding response regulator</fullName>
    </submittedName>
</protein>
<dbReference type="SUPFAM" id="SSF52172">
    <property type="entry name" value="CheY-like"/>
    <property type="match status" value="1"/>
</dbReference>
<dbReference type="Gene3D" id="3.40.50.2300">
    <property type="match status" value="1"/>
</dbReference>
<feature type="domain" description="Response regulatory" evidence="10">
    <location>
        <begin position="3"/>
        <end position="116"/>
    </location>
</feature>
<feature type="modified residue" description="4-aspartylphosphate" evidence="8">
    <location>
        <position position="52"/>
    </location>
</feature>
<dbReference type="InterPro" id="IPR011006">
    <property type="entry name" value="CheY-like_superfamily"/>
</dbReference>
<feature type="DNA-binding region" description="OmpR/PhoB-type" evidence="9">
    <location>
        <begin position="143"/>
        <end position="242"/>
    </location>
</feature>
<dbReference type="SUPFAM" id="SSF46894">
    <property type="entry name" value="C-terminal effector domain of the bipartite response regulators"/>
    <property type="match status" value="1"/>
</dbReference>
<dbReference type="SMART" id="SM00448">
    <property type="entry name" value="REC"/>
    <property type="match status" value="1"/>
</dbReference>
<dbReference type="InterPro" id="IPR001789">
    <property type="entry name" value="Sig_transdc_resp-reg_receiver"/>
</dbReference>
<dbReference type="Proteomes" id="UP000613743">
    <property type="component" value="Unassembled WGS sequence"/>
</dbReference>
<dbReference type="Pfam" id="PF00486">
    <property type="entry name" value="Trans_reg_C"/>
    <property type="match status" value="1"/>
</dbReference>
<organism evidence="12 13">
    <name type="scientific">Shewanella gelidii</name>
    <dbReference type="NCBI Taxonomy" id="1642821"/>
    <lineage>
        <taxon>Bacteria</taxon>
        <taxon>Pseudomonadati</taxon>
        <taxon>Pseudomonadota</taxon>
        <taxon>Gammaproteobacteria</taxon>
        <taxon>Alteromonadales</taxon>
        <taxon>Shewanellaceae</taxon>
        <taxon>Shewanella</taxon>
    </lineage>
</organism>
<dbReference type="GO" id="GO:0032993">
    <property type="term" value="C:protein-DNA complex"/>
    <property type="evidence" value="ECO:0007669"/>
    <property type="project" value="TreeGrafter"/>
</dbReference>
<dbReference type="Pfam" id="PF00072">
    <property type="entry name" value="Response_reg"/>
    <property type="match status" value="1"/>
</dbReference>
<evidence type="ECO:0000256" key="5">
    <source>
        <dbReference type="ARBA" id="ARBA00023015"/>
    </source>
</evidence>
<keyword evidence="7" id="KW-0804">Transcription</keyword>
<evidence type="ECO:0000256" key="6">
    <source>
        <dbReference type="ARBA" id="ARBA00023125"/>
    </source>
</evidence>
<dbReference type="AlphaFoldDB" id="A0A917JR97"/>
<dbReference type="SMART" id="SM00862">
    <property type="entry name" value="Trans_reg_C"/>
    <property type="match status" value="1"/>
</dbReference>
<keyword evidence="2" id="KW-0963">Cytoplasm</keyword>
<dbReference type="GO" id="GO:0000976">
    <property type="term" value="F:transcription cis-regulatory region binding"/>
    <property type="evidence" value="ECO:0007669"/>
    <property type="project" value="TreeGrafter"/>
</dbReference>
<keyword evidence="5" id="KW-0805">Transcription regulation</keyword>
<dbReference type="InterPro" id="IPR036388">
    <property type="entry name" value="WH-like_DNA-bd_sf"/>
</dbReference>
<dbReference type="GO" id="GO:0000156">
    <property type="term" value="F:phosphorelay response regulator activity"/>
    <property type="evidence" value="ECO:0007669"/>
    <property type="project" value="TreeGrafter"/>
</dbReference>
<dbReference type="PANTHER" id="PTHR48111:SF39">
    <property type="entry name" value="TRANSCRIPTIONAL REGULATORY PROTEIN CPXR"/>
    <property type="match status" value="1"/>
</dbReference>
<keyword evidence="4" id="KW-0902">Two-component regulatory system</keyword>
<dbReference type="InterPro" id="IPR016032">
    <property type="entry name" value="Sig_transdc_resp-reg_C-effctor"/>
</dbReference>